<feature type="signal peptide" evidence="1">
    <location>
        <begin position="1"/>
        <end position="25"/>
    </location>
</feature>
<keyword evidence="1" id="KW-0732">Signal</keyword>
<evidence type="ECO:0000313" key="3">
    <source>
        <dbReference type="Proteomes" id="UP001595803"/>
    </source>
</evidence>
<dbReference type="RefSeq" id="WP_322473668.1">
    <property type="nucleotide sequence ID" value="NZ_JBHRZG010000002.1"/>
</dbReference>
<keyword evidence="3" id="KW-1185">Reference proteome</keyword>
<dbReference type="Proteomes" id="UP001595803">
    <property type="component" value="Unassembled WGS sequence"/>
</dbReference>
<accession>A0ABV7Z623</accession>
<evidence type="ECO:0008006" key="4">
    <source>
        <dbReference type="Google" id="ProtNLM"/>
    </source>
</evidence>
<protein>
    <recommendedName>
        <fullName evidence="4">Lipoprotein</fullName>
    </recommendedName>
</protein>
<comment type="caution">
    <text evidence="2">The sequence shown here is derived from an EMBL/GenBank/DDBJ whole genome shotgun (WGS) entry which is preliminary data.</text>
</comment>
<organism evidence="2 3">
    <name type="scientific">Deinococcus rufus</name>
    <dbReference type="NCBI Taxonomy" id="2136097"/>
    <lineage>
        <taxon>Bacteria</taxon>
        <taxon>Thermotogati</taxon>
        <taxon>Deinococcota</taxon>
        <taxon>Deinococci</taxon>
        <taxon>Deinococcales</taxon>
        <taxon>Deinococcaceae</taxon>
        <taxon>Deinococcus</taxon>
    </lineage>
</organism>
<evidence type="ECO:0000313" key="2">
    <source>
        <dbReference type="EMBL" id="MFC3831556.1"/>
    </source>
</evidence>
<reference evidence="3" key="1">
    <citation type="journal article" date="2019" name="Int. J. Syst. Evol. Microbiol.">
        <title>The Global Catalogue of Microorganisms (GCM) 10K type strain sequencing project: providing services to taxonomists for standard genome sequencing and annotation.</title>
        <authorList>
            <consortium name="The Broad Institute Genomics Platform"/>
            <consortium name="The Broad Institute Genome Sequencing Center for Infectious Disease"/>
            <person name="Wu L."/>
            <person name="Ma J."/>
        </authorList>
    </citation>
    <scope>NUCLEOTIDE SEQUENCE [LARGE SCALE GENOMIC DNA]</scope>
    <source>
        <strain evidence="3">CCTCC AB 2017081</strain>
    </source>
</reference>
<name>A0ABV7Z623_9DEIO</name>
<sequence length="137" mass="14697">MNRIVLSVLFAALAASCARLPVANAVTVNFDRPEASATALNTSPYRRYTVYVQTDQLTPEVAASASRATLTTRSRSLQGFFFPVAPDNTYFQFNAGDRCSPDLIGENVTLAYQVFSASGEVIASRAVVLPQVIPCTG</sequence>
<dbReference type="PROSITE" id="PS51257">
    <property type="entry name" value="PROKAR_LIPOPROTEIN"/>
    <property type="match status" value="1"/>
</dbReference>
<gene>
    <name evidence="2" type="ORF">ACFOSB_01605</name>
</gene>
<evidence type="ECO:0000256" key="1">
    <source>
        <dbReference type="SAM" id="SignalP"/>
    </source>
</evidence>
<feature type="chain" id="PRO_5047460248" description="Lipoprotein" evidence="1">
    <location>
        <begin position="26"/>
        <end position="137"/>
    </location>
</feature>
<dbReference type="EMBL" id="JBHRZG010000002">
    <property type="protein sequence ID" value="MFC3831556.1"/>
    <property type="molecule type" value="Genomic_DNA"/>
</dbReference>
<proteinExistence type="predicted"/>